<dbReference type="Pfam" id="PF21478">
    <property type="entry name" value="GcvP2_C"/>
    <property type="match status" value="1"/>
</dbReference>
<dbReference type="GO" id="GO:0004375">
    <property type="term" value="F:glycine dehydrogenase (decarboxylating) activity"/>
    <property type="evidence" value="ECO:0007669"/>
    <property type="project" value="UniProtKB-EC"/>
</dbReference>
<keyword evidence="4 6" id="KW-0560">Oxidoreductase</keyword>
<dbReference type="GO" id="GO:0005829">
    <property type="term" value="C:cytosol"/>
    <property type="evidence" value="ECO:0007669"/>
    <property type="project" value="TreeGrafter"/>
</dbReference>
<dbReference type="NCBIfam" id="NF003346">
    <property type="entry name" value="PRK04366.1"/>
    <property type="match status" value="1"/>
</dbReference>
<dbReference type="STRING" id="1120976.SAMN03080606_01415"/>
<dbReference type="Proteomes" id="UP000198636">
    <property type="component" value="Unassembled WGS sequence"/>
</dbReference>
<keyword evidence="10" id="KW-1185">Reference proteome</keyword>
<evidence type="ECO:0000259" key="7">
    <source>
        <dbReference type="Pfam" id="PF02347"/>
    </source>
</evidence>
<dbReference type="GO" id="GO:0005960">
    <property type="term" value="C:glycine cleavage complex"/>
    <property type="evidence" value="ECO:0007669"/>
    <property type="project" value="TreeGrafter"/>
</dbReference>
<feature type="domain" description="Glycine dehydrogenase C-terminal" evidence="8">
    <location>
        <begin position="352"/>
        <end position="452"/>
    </location>
</feature>
<dbReference type="Pfam" id="PF02347">
    <property type="entry name" value="GDC-P"/>
    <property type="match status" value="1"/>
</dbReference>
<dbReference type="Gene3D" id="3.40.640.10">
    <property type="entry name" value="Type I PLP-dependent aspartate aminotransferase-like (Major domain)"/>
    <property type="match status" value="1"/>
</dbReference>
<feature type="domain" description="Glycine cleavage system P-protein N-terminal" evidence="7">
    <location>
        <begin position="32"/>
        <end position="304"/>
    </location>
</feature>
<dbReference type="PANTHER" id="PTHR11773:SF1">
    <property type="entry name" value="GLYCINE DEHYDROGENASE (DECARBOXYLATING), MITOCHONDRIAL"/>
    <property type="match status" value="1"/>
</dbReference>
<dbReference type="EMBL" id="FMUS01000007">
    <property type="protein sequence ID" value="SCY38415.1"/>
    <property type="molecule type" value="Genomic_DNA"/>
</dbReference>
<comment type="catalytic activity">
    <reaction evidence="5 6">
        <text>N(6)-[(R)-lipoyl]-L-lysyl-[glycine-cleavage complex H protein] + glycine + H(+) = N(6)-[(R)-S(8)-aminomethyldihydrolipoyl]-L-lysyl-[glycine-cleavage complex H protein] + CO2</text>
        <dbReference type="Rhea" id="RHEA:24304"/>
        <dbReference type="Rhea" id="RHEA-COMP:10494"/>
        <dbReference type="Rhea" id="RHEA-COMP:10495"/>
        <dbReference type="ChEBI" id="CHEBI:15378"/>
        <dbReference type="ChEBI" id="CHEBI:16526"/>
        <dbReference type="ChEBI" id="CHEBI:57305"/>
        <dbReference type="ChEBI" id="CHEBI:83099"/>
        <dbReference type="ChEBI" id="CHEBI:83143"/>
        <dbReference type="EC" id="1.4.4.2"/>
    </reaction>
</comment>
<organism evidence="9 10">
    <name type="scientific">Alkaliphilus peptidifermentans DSM 18978</name>
    <dbReference type="NCBI Taxonomy" id="1120976"/>
    <lineage>
        <taxon>Bacteria</taxon>
        <taxon>Bacillati</taxon>
        <taxon>Bacillota</taxon>
        <taxon>Clostridia</taxon>
        <taxon>Peptostreptococcales</taxon>
        <taxon>Natronincolaceae</taxon>
        <taxon>Alkaliphilus</taxon>
    </lineage>
</organism>
<accession>A0A1G5FGL6</accession>
<dbReference type="Gene3D" id="6.20.440.10">
    <property type="match status" value="1"/>
</dbReference>
<dbReference type="PANTHER" id="PTHR11773">
    <property type="entry name" value="GLYCINE DEHYDROGENASE, DECARBOXYLATING"/>
    <property type="match status" value="1"/>
</dbReference>
<dbReference type="GO" id="GO:0019464">
    <property type="term" value="P:glycine decarboxylation via glycine cleavage system"/>
    <property type="evidence" value="ECO:0007669"/>
    <property type="project" value="UniProtKB-UniRule"/>
</dbReference>
<dbReference type="GO" id="GO:0030170">
    <property type="term" value="F:pyridoxal phosphate binding"/>
    <property type="evidence" value="ECO:0007669"/>
    <property type="project" value="TreeGrafter"/>
</dbReference>
<dbReference type="CDD" id="cd00613">
    <property type="entry name" value="GDC-P"/>
    <property type="match status" value="1"/>
</dbReference>
<sequence>MKEYNQLIFEASKEGRKAYSLPECDVDMASVEELLPSEFLSDEELNLPEVSEVDIVRHFTLLSNKNYGVDTGFYPLGSCTMKYNPKINEDMASLSGFSTLHPYQPRETVQGALEVMYNLDKMLAEIAGMSKMSLQPAAGAHGEMAGLMIIKAYHEKRGDLKRNKIIVPDSAHGTNPASAAVAGFDVVEIKSDENGGVDIESLKAVLNDEIAGLMLTNPSTLGLFEKNIKVIADLVHEAGGLLYYDGANMNAIMGICRPGDMGFDVIHFNLHKTFSTPHGGGGPGSGPIGVREDLVPFLPVPIVEKQDDGYYLNYDLPHSIGKIKGFYGHFGVMVRAYAYILSMGAEGLKEVSETAVLNANYLMNRLKSHYKIAVDQICMHEFILEGLKENTLEVTTLDLAKRLLDYGYHPPTIYFPLIVDGAIMIEPTETESRETLDSFVNAMIKLAEEAKEDPKLLKEAPYSMPVRRIDEAKAAREMVLKWSK</sequence>
<dbReference type="FunFam" id="3.90.1150.10:FF:000014">
    <property type="entry name" value="Probable glycine dehydrogenase (decarboxylating) subunit 2"/>
    <property type="match status" value="1"/>
</dbReference>
<evidence type="ECO:0000256" key="2">
    <source>
        <dbReference type="ARBA" id="ARBA00003788"/>
    </source>
</evidence>
<evidence type="ECO:0000259" key="8">
    <source>
        <dbReference type="Pfam" id="PF21478"/>
    </source>
</evidence>
<comment type="cofactor">
    <cofactor evidence="1 6">
        <name>pyridoxal 5'-phosphate</name>
        <dbReference type="ChEBI" id="CHEBI:597326"/>
    </cofactor>
</comment>
<evidence type="ECO:0000256" key="4">
    <source>
        <dbReference type="ARBA" id="ARBA00023002"/>
    </source>
</evidence>
<keyword evidence="3 6" id="KW-0663">Pyridoxal phosphate</keyword>
<dbReference type="OrthoDB" id="9801272at2"/>
<dbReference type="SUPFAM" id="SSF53383">
    <property type="entry name" value="PLP-dependent transferases"/>
    <property type="match status" value="1"/>
</dbReference>
<dbReference type="GO" id="GO:0016594">
    <property type="term" value="F:glycine binding"/>
    <property type="evidence" value="ECO:0007669"/>
    <property type="project" value="TreeGrafter"/>
</dbReference>
<evidence type="ECO:0000256" key="1">
    <source>
        <dbReference type="ARBA" id="ARBA00001933"/>
    </source>
</evidence>
<evidence type="ECO:0000256" key="3">
    <source>
        <dbReference type="ARBA" id="ARBA00022898"/>
    </source>
</evidence>
<proteinExistence type="inferred from homology"/>
<gene>
    <name evidence="6" type="primary">gcvPB</name>
    <name evidence="9" type="ORF">SAMN03080606_01415</name>
</gene>
<dbReference type="RefSeq" id="WP_091541605.1">
    <property type="nucleotide sequence ID" value="NZ_FMUS01000007.1"/>
</dbReference>
<dbReference type="InterPro" id="IPR023012">
    <property type="entry name" value="GcvPB"/>
</dbReference>
<dbReference type="EC" id="1.4.4.2" evidence="6"/>
<dbReference type="FunFam" id="3.40.640.10:FF:000034">
    <property type="entry name" value="Probable glycine dehydrogenase (decarboxylating) subunit 2"/>
    <property type="match status" value="1"/>
</dbReference>
<name>A0A1G5FGL6_9FIRM</name>
<dbReference type="InterPro" id="IPR015422">
    <property type="entry name" value="PyrdxlP-dep_Trfase_small"/>
</dbReference>
<dbReference type="Gene3D" id="3.90.1150.10">
    <property type="entry name" value="Aspartate Aminotransferase, domain 1"/>
    <property type="match status" value="1"/>
</dbReference>
<protein>
    <recommendedName>
        <fullName evidence="6">Probable glycine dehydrogenase (decarboxylating) subunit 2</fullName>
        <ecNumber evidence="6">1.4.4.2</ecNumber>
    </recommendedName>
    <alternativeName>
        <fullName evidence="6">Glycine cleavage system P-protein subunit 2</fullName>
    </alternativeName>
    <alternativeName>
        <fullName evidence="6">Glycine decarboxylase subunit 2</fullName>
    </alternativeName>
    <alternativeName>
        <fullName evidence="6">Glycine dehydrogenase (aminomethyl-transferring) subunit 2</fullName>
    </alternativeName>
</protein>
<dbReference type="InterPro" id="IPR049316">
    <property type="entry name" value="GDC-P_C"/>
</dbReference>
<dbReference type="HAMAP" id="MF_00713">
    <property type="entry name" value="GcvPB"/>
    <property type="match status" value="1"/>
</dbReference>
<evidence type="ECO:0000313" key="9">
    <source>
        <dbReference type="EMBL" id="SCY38415.1"/>
    </source>
</evidence>
<dbReference type="InterPro" id="IPR015424">
    <property type="entry name" value="PyrdxlP-dep_Trfase"/>
</dbReference>
<dbReference type="InterPro" id="IPR020581">
    <property type="entry name" value="GDC_P"/>
</dbReference>
<dbReference type="InterPro" id="IPR015421">
    <property type="entry name" value="PyrdxlP-dep_Trfase_major"/>
</dbReference>
<feature type="modified residue" description="N6-(pyridoxal phosphate)lysine" evidence="6">
    <location>
        <position position="272"/>
    </location>
</feature>
<reference evidence="9 10" key="1">
    <citation type="submission" date="2016-10" db="EMBL/GenBank/DDBJ databases">
        <authorList>
            <person name="de Groot N.N."/>
        </authorList>
    </citation>
    <scope>NUCLEOTIDE SEQUENCE [LARGE SCALE GENOMIC DNA]</scope>
    <source>
        <strain evidence="9 10">DSM 18978</strain>
    </source>
</reference>
<comment type="function">
    <text evidence="2 6">The glycine cleavage system catalyzes the degradation of glycine. The P protein binds the alpha-amino group of glycine through its pyridoxal phosphate cofactor; CO(2) is released and the remaining methylamine moiety is then transferred to the lipoamide cofactor of the H protein.</text>
</comment>
<dbReference type="AlphaFoldDB" id="A0A1G5FGL6"/>
<comment type="subunit">
    <text evidence="6">The glycine cleavage system is composed of four proteins: P, T, L and H. In this organism, the P 'protein' is a heterodimer of two subunits.</text>
</comment>
<evidence type="ECO:0000256" key="5">
    <source>
        <dbReference type="ARBA" id="ARBA00049026"/>
    </source>
</evidence>
<dbReference type="InterPro" id="IPR049315">
    <property type="entry name" value="GDC-P_N"/>
</dbReference>
<evidence type="ECO:0000313" key="10">
    <source>
        <dbReference type="Proteomes" id="UP000198636"/>
    </source>
</evidence>
<comment type="similarity">
    <text evidence="6">Belongs to the GcvP family. C-terminal subunit subfamily.</text>
</comment>
<evidence type="ECO:0000256" key="6">
    <source>
        <dbReference type="HAMAP-Rule" id="MF_00713"/>
    </source>
</evidence>